<evidence type="ECO:0000259" key="1">
    <source>
        <dbReference type="PROSITE" id="PS50943"/>
    </source>
</evidence>
<dbReference type="GO" id="GO:0003677">
    <property type="term" value="F:DNA binding"/>
    <property type="evidence" value="ECO:0007669"/>
    <property type="project" value="InterPro"/>
</dbReference>
<comment type="caution">
    <text evidence="2">The sequence shown here is derived from an EMBL/GenBank/DDBJ whole genome shotgun (WGS) entry which is preliminary data.</text>
</comment>
<dbReference type="SUPFAM" id="SSF47413">
    <property type="entry name" value="lambda repressor-like DNA-binding domains"/>
    <property type="match status" value="1"/>
</dbReference>
<keyword evidence="3" id="KW-1185">Reference proteome</keyword>
<dbReference type="InterPro" id="IPR001387">
    <property type="entry name" value="Cro/C1-type_HTH"/>
</dbReference>
<organism evidence="2 3">
    <name type="scientific">Halocynthiibacter styelae</name>
    <dbReference type="NCBI Taxonomy" id="2761955"/>
    <lineage>
        <taxon>Bacteria</taxon>
        <taxon>Pseudomonadati</taxon>
        <taxon>Pseudomonadota</taxon>
        <taxon>Alphaproteobacteria</taxon>
        <taxon>Rhodobacterales</taxon>
        <taxon>Paracoccaceae</taxon>
        <taxon>Halocynthiibacter</taxon>
    </lineage>
</organism>
<dbReference type="CDD" id="cd00093">
    <property type="entry name" value="HTH_XRE"/>
    <property type="match status" value="1"/>
</dbReference>
<gene>
    <name evidence="2" type="ORF">H1D41_14490</name>
</gene>
<evidence type="ECO:0000313" key="2">
    <source>
        <dbReference type="EMBL" id="MBI1494849.1"/>
    </source>
</evidence>
<sequence>MSVSKVFSLNLRRLTDQVGNVSEVARLLDINRAQFNRYLSAESYPKPPILARICDYFGVDARILTDPLDEEALHALPEPGTERKPSSPSHFWENAAHWLPECDFDTPGQKHIEDGLYLYWRQSLANKAQYIATPAQIGTTRGLRTFRMYGVKSPIMMTHTLPPRQREIRGILLGQELGIAIFLPPSQTSLSSITIYLNNSYSNSSVFLSGHTTIARDPRGNYSNTARCLFQRLPADPRSVVFAARHHRYFKPEELPTDVAPLLLTKG</sequence>
<accession>A0A8J7IEJ2</accession>
<name>A0A8J7IEJ2_9RHOB</name>
<evidence type="ECO:0000313" key="3">
    <source>
        <dbReference type="Proteomes" id="UP000640583"/>
    </source>
</evidence>
<proteinExistence type="predicted"/>
<dbReference type="Proteomes" id="UP000640583">
    <property type="component" value="Unassembled WGS sequence"/>
</dbReference>
<dbReference type="RefSeq" id="WP_228849590.1">
    <property type="nucleotide sequence ID" value="NZ_JADCKQ010000012.1"/>
</dbReference>
<feature type="domain" description="HTH cro/C1-type" evidence="1">
    <location>
        <begin position="22"/>
        <end position="64"/>
    </location>
</feature>
<dbReference type="Gene3D" id="1.10.260.40">
    <property type="entry name" value="lambda repressor-like DNA-binding domains"/>
    <property type="match status" value="1"/>
</dbReference>
<dbReference type="PROSITE" id="PS50943">
    <property type="entry name" value="HTH_CROC1"/>
    <property type="match status" value="1"/>
</dbReference>
<dbReference type="AlphaFoldDB" id="A0A8J7IEJ2"/>
<reference evidence="2" key="1">
    <citation type="submission" date="2020-10" db="EMBL/GenBank/DDBJ databases">
        <title>Paenihalocynthiibacter styelae gen. nov., sp. nov., isolated from stalked sea squirt Styela clava.</title>
        <authorList>
            <person name="Kim Y.-O."/>
            <person name="Yoon J.-H."/>
        </authorList>
    </citation>
    <scope>NUCLEOTIDE SEQUENCE</scope>
    <source>
        <strain evidence="2">MYP1-1</strain>
    </source>
</reference>
<dbReference type="EMBL" id="JADCKQ010000012">
    <property type="protein sequence ID" value="MBI1494849.1"/>
    <property type="molecule type" value="Genomic_DNA"/>
</dbReference>
<dbReference type="InterPro" id="IPR010982">
    <property type="entry name" value="Lambda_DNA-bd_dom_sf"/>
</dbReference>
<protein>
    <submittedName>
        <fullName evidence="2">Helix-turn-helix transcriptional regulator</fullName>
    </submittedName>
</protein>